<evidence type="ECO:0000259" key="4">
    <source>
        <dbReference type="PROSITE" id="PS50043"/>
    </source>
</evidence>
<accession>A0A6N8JF04</accession>
<dbReference type="Proteomes" id="UP000468388">
    <property type="component" value="Unassembled WGS sequence"/>
</dbReference>
<sequence length="226" mass="25869">MPSSRTINLAIAADAGLFRKMLRGYLSDSENINVIFQASDALELFNKLRQVSIDILILDITLSRMDIYNMLKKIRKEYPAIGIIVLSESTDLQVVNELLDIGIHGYVSKMDETEEIFLAIAAISENKIYRNKLLTDALYFNRQMNTMIAVNQYSITLNEREKKILKLLWMELSNREIASQLFLGVRSIEKIRQDMKEKLGIKSTIGLFKYGIQEGIIEIDSLLLKS</sequence>
<keyword evidence="1 3" id="KW-0597">Phosphoprotein</keyword>
<evidence type="ECO:0000313" key="6">
    <source>
        <dbReference type="EMBL" id="MVT43777.1"/>
    </source>
</evidence>
<dbReference type="InterPro" id="IPR011006">
    <property type="entry name" value="CheY-like_superfamily"/>
</dbReference>
<dbReference type="InterPro" id="IPR058245">
    <property type="entry name" value="NreC/VraR/RcsB-like_REC"/>
</dbReference>
<feature type="domain" description="HTH luxR-type" evidence="4">
    <location>
        <begin position="150"/>
        <end position="215"/>
    </location>
</feature>
<keyword evidence="7" id="KW-1185">Reference proteome</keyword>
<dbReference type="Pfam" id="PF00196">
    <property type="entry name" value="GerE"/>
    <property type="match status" value="1"/>
</dbReference>
<dbReference type="PANTHER" id="PTHR43214">
    <property type="entry name" value="TWO-COMPONENT RESPONSE REGULATOR"/>
    <property type="match status" value="1"/>
</dbReference>
<dbReference type="InterPro" id="IPR001789">
    <property type="entry name" value="Sig_transdc_resp-reg_receiver"/>
</dbReference>
<dbReference type="GO" id="GO:0006355">
    <property type="term" value="P:regulation of DNA-templated transcription"/>
    <property type="evidence" value="ECO:0007669"/>
    <property type="project" value="InterPro"/>
</dbReference>
<proteinExistence type="predicted"/>
<protein>
    <submittedName>
        <fullName evidence="6">Response regulator</fullName>
    </submittedName>
</protein>
<comment type="caution">
    <text evidence="6">The sequence shown here is derived from an EMBL/GenBank/DDBJ whole genome shotgun (WGS) entry which is preliminary data.</text>
</comment>
<dbReference type="GO" id="GO:0000160">
    <property type="term" value="P:phosphorelay signal transduction system"/>
    <property type="evidence" value="ECO:0007669"/>
    <property type="project" value="InterPro"/>
</dbReference>
<evidence type="ECO:0000259" key="5">
    <source>
        <dbReference type="PROSITE" id="PS50110"/>
    </source>
</evidence>
<dbReference type="PANTHER" id="PTHR43214:SF17">
    <property type="entry name" value="TRANSCRIPTIONAL REGULATORY PROTEIN RCSB"/>
    <property type="match status" value="1"/>
</dbReference>
<dbReference type="SMART" id="SM00421">
    <property type="entry name" value="HTH_LUXR"/>
    <property type="match status" value="1"/>
</dbReference>
<dbReference type="OrthoDB" id="666033at2"/>
<dbReference type="Pfam" id="PF00072">
    <property type="entry name" value="Response_reg"/>
    <property type="match status" value="1"/>
</dbReference>
<feature type="domain" description="Response regulatory" evidence="5">
    <location>
        <begin position="8"/>
        <end position="124"/>
    </location>
</feature>
<dbReference type="GO" id="GO:0003677">
    <property type="term" value="F:DNA binding"/>
    <property type="evidence" value="ECO:0007669"/>
    <property type="project" value="UniProtKB-KW"/>
</dbReference>
<dbReference type="EMBL" id="WRXO01000009">
    <property type="protein sequence ID" value="MVT43777.1"/>
    <property type="molecule type" value="Genomic_DNA"/>
</dbReference>
<evidence type="ECO:0000313" key="7">
    <source>
        <dbReference type="Proteomes" id="UP000468388"/>
    </source>
</evidence>
<dbReference type="Gene3D" id="3.40.50.2300">
    <property type="match status" value="1"/>
</dbReference>
<dbReference type="InterPro" id="IPR039420">
    <property type="entry name" value="WalR-like"/>
</dbReference>
<feature type="modified residue" description="4-aspartylphosphate" evidence="3">
    <location>
        <position position="59"/>
    </location>
</feature>
<evidence type="ECO:0000256" key="3">
    <source>
        <dbReference type="PROSITE-ProRule" id="PRU00169"/>
    </source>
</evidence>
<evidence type="ECO:0000256" key="1">
    <source>
        <dbReference type="ARBA" id="ARBA00022553"/>
    </source>
</evidence>
<gene>
    <name evidence="6" type="ORF">GO495_24495</name>
</gene>
<dbReference type="PROSITE" id="PS50043">
    <property type="entry name" value="HTH_LUXR_2"/>
    <property type="match status" value="1"/>
</dbReference>
<keyword evidence="2" id="KW-0238">DNA-binding</keyword>
<dbReference type="InterPro" id="IPR000792">
    <property type="entry name" value="Tscrpt_reg_LuxR_C"/>
</dbReference>
<dbReference type="AlphaFoldDB" id="A0A6N8JF04"/>
<dbReference type="CDD" id="cd17535">
    <property type="entry name" value="REC_NarL-like"/>
    <property type="match status" value="1"/>
</dbReference>
<dbReference type="SUPFAM" id="SSF46894">
    <property type="entry name" value="C-terminal effector domain of the bipartite response regulators"/>
    <property type="match status" value="1"/>
</dbReference>
<evidence type="ECO:0000256" key="2">
    <source>
        <dbReference type="ARBA" id="ARBA00023125"/>
    </source>
</evidence>
<name>A0A6N8JF04_9BACT</name>
<organism evidence="6 7">
    <name type="scientific">Chitinophaga oryziterrae</name>
    <dbReference type="NCBI Taxonomy" id="1031224"/>
    <lineage>
        <taxon>Bacteria</taxon>
        <taxon>Pseudomonadati</taxon>
        <taxon>Bacteroidota</taxon>
        <taxon>Chitinophagia</taxon>
        <taxon>Chitinophagales</taxon>
        <taxon>Chitinophagaceae</taxon>
        <taxon>Chitinophaga</taxon>
    </lineage>
</organism>
<reference evidence="6 7" key="1">
    <citation type="submission" date="2019-12" db="EMBL/GenBank/DDBJ databases">
        <title>The draft genomic sequence of strain Chitinophaga oryziterrae JCM 16595.</title>
        <authorList>
            <person name="Zhang X."/>
        </authorList>
    </citation>
    <scope>NUCLEOTIDE SEQUENCE [LARGE SCALE GENOMIC DNA]</scope>
    <source>
        <strain evidence="6 7">JCM 16595</strain>
    </source>
</reference>
<dbReference type="SUPFAM" id="SSF52172">
    <property type="entry name" value="CheY-like"/>
    <property type="match status" value="1"/>
</dbReference>
<dbReference type="SMART" id="SM00448">
    <property type="entry name" value="REC"/>
    <property type="match status" value="1"/>
</dbReference>
<dbReference type="InterPro" id="IPR016032">
    <property type="entry name" value="Sig_transdc_resp-reg_C-effctor"/>
</dbReference>
<dbReference type="RefSeq" id="WP_157302599.1">
    <property type="nucleotide sequence ID" value="NZ_BAAAZB010000001.1"/>
</dbReference>
<dbReference type="PROSITE" id="PS50110">
    <property type="entry name" value="RESPONSE_REGULATORY"/>
    <property type="match status" value="1"/>
</dbReference>